<dbReference type="EMBL" id="JAHDYS010000012">
    <property type="protein sequence ID" value="MBT1072741.1"/>
    <property type="molecule type" value="Genomic_DNA"/>
</dbReference>
<sequence>MNIQVKSDLPTIYADMSVFRYLAYGEIAIEQPERFRWVYSHVHLNEMARGGNTDALDGMRLLKAVEICNVLNGKFESVGNIVLKQYLDPSERYRQHLDAIAGHENSDDFLVEHLLRIFGADNFVELSMTPEMLRNQIDHLASRLDTATRGELVARAEVVSADMKQCIDLHLQKRRPIDQTRLQMGLTSSVRKETESSDSPIDAIWEIIGPSMGGIPKDQFFGFERNPCIEGLEHTQEGALAGAHMVLNLLGFSPDKGLSKRDRIRNIISDGQHVGMASYCNALLSGDKRFCDKANAIYTHAGSQTAALWFPYNSNGCLIRLDVPNPNQEEAPA</sequence>
<evidence type="ECO:0000313" key="2">
    <source>
        <dbReference type="Proteomes" id="UP000784128"/>
    </source>
</evidence>
<name>A0ABS5UAS1_9BACT</name>
<reference evidence="1 2" key="1">
    <citation type="submission" date="2021-05" db="EMBL/GenBank/DDBJ databases">
        <title>The draft genome of Geobacter chapellei DSM 13688.</title>
        <authorList>
            <person name="Xu Z."/>
            <person name="Masuda Y."/>
            <person name="Itoh H."/>
            <person name="Senoo K."/>
        </authorList>
    </citation>
    <scope>NUCLEOTIDE SEQUENCE [LARGE SCALE GENOMIC DNA]</scope>
    <source>
        <strain evidence="1 2">DSM 13688</strain>
    </source>
</reference>
<dbReference type="Proteomes" id="UP000784128">
    <property type="component" value="Unassembled WGS sequence"/>
</dbReference>
<organism evidence="1 2">
    <name type="scientific">Pelotalea chapellei</name>
    <dbReference type="NCBI Taxonomy" id="44671"/>
    <lineage>
        <taxon>Bacteria</taxon>
        <taxon>Pseudomonadati</taxon>
        <taxon>Thermodesulfobacteriota</taxon>
        <taxon>Desulfuromonadia</taxon>
        <taxon>Geobacterales</taxon>
        <taxon>Geobacteraceae</taxon>
        <taxon>Pelotalea</taxon>
    </lineage>
</organism>
<accession>A0ABS5UAS1</accession>
<protein>
    <submittedName>
        <fullName evidence="1">Uncharacterized protein</fullName>
    </submittedName>
</protein>
<keyword evidence="2" id="KW-1185">Reference proteome</keyword>
<proteinExistence type="predicted"/>
<dbReference type="RefSeq" id="WP_214300034.1">
    <property type="nucleotide sequence ID" value="NZ_JAHDYS010000012.1"/>
</dbReference>
<comment type="caution">
    <text evidence="1">The sequence shown here is derived from an EMBL/GenBank/DDBJ whole genome shotgun (WGS) entry which is preliminary data.</text>
</comment>
<gene>
    <name evidence="1" type="ORF">KJB30_13165</name>
</gene>
<evidence type="ECO:0000313" key="1">
    <source>
        <dbReference type="EMBL" id="MBT1072741.1"/>
    </source>
</evidence>